<dbReference type="PRINTS" id="PR00778">
    <property type="entry name" value="HTHARSR"/>
</dbReference>
<dbReference type="PANTHER" id="PTHR33154:SF33">
    <property type="entry name" value="TRANSCRIPTIONAL REPRESSOR SDPR"/>
    <property type="match status" value="1"/>
</dbReference>
<keyword evidence="2" id="KW-0238">DNA-binding</keyword>
<dbReference type="EMBL" id="JACOFX010000002">
    <property type="protein sequence ID" value="MBC3907501.1"/>
    <property type="molecule type" value="Genomic_DNA"/>
</dbReference>
<dbReference type="PANTHER" id="PTHR33154">
    <property type="entry name" value="TRANSCRIPTIONAL REGULATOR, ARSR FAMILY"/>
    <property type="match status" value="1"/>
</dbReference>
<evidence type="ECO:0000256" key="2">
    <source>
        <dbReference type="ARBA" id="ARBA00023125"/>
    </source>
</evidence>
<protein>
    <submittedName>
        <fullName evidence="5">Helix-turn-helix transcriptional regulator</fullName>
    </submittedName>
</protein>
<sequence>MSSTFSIRQQAAQQFAELIDTAFFNALCEPVRIQILSKLIELGPADISTLAEHFSQDRSVISRHLSLLEESCIVSSTREGRHRYYEVNGKSILTMLDNLSQQVRSVVNCCAC</sequence>
<dbReference type="CDD" id="cd00090">
    <property type="entry name" value="HTH_ARSR"/>
    <property type="match status" value="1"/>
</dbReference>
<name>A0ABR6Z866_9BURK</name>
<dbReference type="NCBIfam" id="NF033788">
    <property type="entry name" value="HTH_metalloreg"/>
    <property type="match status" value="1"/>
</dbReference>
<keyword evidence="6" id="KW-1185">Reference proteome</keyword>
<evidence type="ECO:0000313" key="6">
    <source>
        <dbReference type="Proteomes" id="UP000646911"/>
    </source>
</evidence>
<evidence type="ECO:0000313" key="5">
    <source>
        <dbReference type="EMBL" id="MBC3907501.1"/>
    </source>
</evidence>
<keyword evidence="1" id="KW-0805">Transcription regulation</keyword>
<reference evidence="5 6" key="1">
    <citation type="submission" date="2020-08" db="EMBL/GenBank/DDBJ databases">
        <title>Novel species isolated from subtropical streams in China.</title>
        <authorList>
            <person name="Lu H."/>
        </authorList>
    </citation>
    <scope>NUCLEOTIDE SEQUENCE [LARGE SCALE GENOMIC DNA]</scope>
    <source>
        <strain evidence="5 6">NL8W</strain>
    </source>
</reference>
<evidence type="ECO:0000256" key="1">
    <source>
        <dbReference type="ARBA" id="ARBA00023015"/>
    </source>
</evidence>
<proteinExistence type="predicted"/>
<organism evidence="5 6">
    <name type="scientific">Undibacterium umbellatum</name>
    <dbReference type="NCBI Taxonomy" id="2762300"/>
    <lineage>
        <taxon>Bacteria</taxon>
        <taxon>Pseudomonadati</taxon>
        <taxon>Pseudomonadota</taxon>
        <taxon>Betaproteobacteria</taxon>
        <taxon>Burkholderiales</taxon>
        <taxon>Oxalobacteraceae</taxon>
        <taxon>Undibacterium</taxon>
    </lineage>
</organism>
<dbReference type="InterPro" id="IPR001845">
    <property type="entry name" value="HTH_ArsR_DNA-bd_dom"/>
</dbReference>
<dbReference type="SUPFAM" id="SSF46785">
    <property type="entry name" value="Winged helix' DNA-binding domain"/>
    <property type="match status" value="1"/>
</dbReference>
<evidence type="ECO:0000256" key="3">
    <source>
        <dbReference type="ARBA" id="ARBA00023163"/>
    </source>
</evidence>
<comment type="caution">
    <text evidence="5">The sequence shown here is derived from an EMBL/GenBank/DDBJ whole genome shotgun (WGS) entry which is preliminary data.</text>
</comment>
<dbReference type="SMART" id="SM00418">
    <property type="entry name" value="HTH_ARSR"/>
    <property type="match status" value="1"/>
</dbReference>
<feature type="domain" description="HTH arsR-type" evidence="4">
    <location>
        <begin position="12"/>
        <end position="107"/>
    </location>
</feature>
<keyword evidence="3" id="KW-0804">Transcription</keyword>
<accession>A0ABR6Z866</accession>
<dbReference type="Pfam" id="PF01022">
    <property type="entry name" value="HTH_5"/>
    <property type="match status" value="1"/>
</dbReference>
<evidence type="ECO:0000259" key="4">
    <source>
        <dbReference type="PROSITE" id="PS50987"/>
    </source>
</evidence>
<dbReference type="RefSeq" id="WP_186953023.1">
    <property type="nucleotide sequence ID" value="NZ_JACOFX010000002.1"/>
</dbReference>
<dbReference type="InterPro" id="IPR036390">
    <property type="entry name" value="WH_DNA-bd_sf"/>
</dbReference>
<dbReference type="InterPro" id="IPR011991">
    <property type="entry name" value="ArsR-like_HTH"/>
</dbReference>
<dbReference type="Gene3D" id="1.10.10.10">
    <property type="entry name" value="Winged helix-like DNA-binding domain superfamily/Winged helix DNA-binding domain"/>
    <property type="match status" value="1"/>
</dbReference>
<dbReference type="InterPro" id="IPR051081">
    <property type="entry name" value="HTH_MetalResp_TranReg"/>
</dbReference>
<dbReference type="Proteomes" id="UP000646911">
    <property type="component" value="Unassembled WGS sequence"/>
</dbReference>
<dbReference type="PROSITE" id="PS50987">
    <property type="entry name" value="HTH_ARSR_2"/>
    <property type="match status" value="1"/>
</dbReference>
<dbReference type="InterPro" id="IPR036388">
    <property type="entry name" value="WH-like_DNA-bd_sf"/>
</dbReference>
<gene>
    <name evidence="5" type="ORF">H8L47_07985</name>
</gene>